<name>A0AAC9HIY9_NEOTH</name>
<dbReference type="RefSeq" id="WP_069590368.1">
    <property type="nucleotide sequence ID" value="NZ_CP017019.1"/>
</dbReference>
<accession>A0AAC9HIY9</accession>
<dbReference type="AlphaFoldDB" id="A0AAC9HIY9"/>
<gene>
    <name evidence="2" type="ORF">Maut_02198</name>
    <name evidence="3" type="ORF">MTAT_19710</name>
</gene>
<keyword evidence="1" id="KW-1133">Transmembrane helix</keyword>
<dbReference type="EMBL" id="VCDX01000006">
    <property type="protein sequence ID" value="TYL12729.1"/>
    <property type="molecule type" value="Genomic_DNA"/>
</dbReference>
<dbReference type="EMBL" id="CP017019">
    <property type="protein sequence ID" value="AOQ24626.1"/>
    <property type="molecule type" value="Genomic_DNA"/>
</dbReference>
<evidence type="ECO:0000313" key="3">
    <source>
        <dbReference type="EMBL" id="TYL12729.1"/>
    </source>
</evidence>
<dbReference type="Proteomes" id="UP000322283">
    <property type="component" value="Unassembled WGS sequence"/>
</dbReference>
<organism evidence="2 4">
    <name type="scientific">Neomoorella thermoacetica</name>
    <name type="common">Clostridium thermoaceticum</name>
    <dbReference type="NCBI Taxonomy" id="1525"/>
    <lineage>
        <taxon>Bacteria</taxon>
        <taxon>Bacillati</taxon>
        <taxon>Bacillota</taxon>
        <taxon>Clostridia</taxon>
        <taxon>Neomoorellales</taxon>
        <taxon>Neomoorellaceae</taxon>
        <taxon>Neomoorella</taxon>
    </lineage>
</organism>
<sequence>MNYSKYIENLNRNVEECKSSLYMTEDRIARIGNDFISEMRSRGKVEIEEIFPAIRRDIASIRRWLKAVFFVYVGAVVILILNMIWGIPRLLK</sequence>
<evidence type="ECO:0000313" key="4">
    <source>
        <dbReference type="Proteomes" id="UP000094598"/>
    </source>
</evidence>
<evidence type="ECO:0000313" key="2">
    <source>
        <dbReference type="EMBL" id="AOQ24626.1"/>
    </source>
</evidence>
<dbReference type="Proteomes" id="UP000094598">
    <property type="component" value="Chromosome"/>
</dbReference>
<proteinExistence type="predicted"/>
<keyword evidence="1" id="KW-0812">Transmembrane</keyword>
<evidence type="ECO:0000313" key="5">
    <source>
        <dbReference type="Proteomes" id="UP000322283"/>
    </source>
</evidence>
<keyword evidence="5" id="KW-1185">Reference proteome</keyword>
<reference evidence="2 4" key="1">
    <citation type="submission" date="2016-08" db="EMBL/GenBank/DDBJ databases">
        <title>Moorella thermoacetica DSM 103132.</title>
        <authorList>
            <person name="Jendresen C.B."/>
            <person name="Redl S.M."/>
            <person name="Jensen T.O."/>
            <person name="Nielsen A.T."/>
        </authorList>
    </citation>
    <scope>NUCLEOTIDE SEQUENCE [LARGE SCALE GENOMIC DNA]</scope>
    <source>
        <strain evidence="2 4">DSM 103132</strain>
    </source>
</reference>
<keyword evidence="1" id="KW-0472">Membrane</keyword>
<feature type="transmembrane region" description="Helical" evidence="1">
    <location>
        <begin position="64"/>
        <end position="87"/>
    </location>
</feature>
<evidence type="ECO:0000256" key="1">
    <source>
        <dbReference type="SAM" id="Phobius"/>
    </source>
</evidence>
<protein>
    <submittedName>
        <fullName evidence="2">Uncharacterized protein</fullName>
    </submittedName>
</protein>
<reference evidence="3 5" key="2">
    <citation type="submission" date="2019-05" db="EMBL/GenBank/DDBJ databases">
        <title>Genome sequence of Moorella thermoacetica ATCC 33924.</title>
        <authorList>
            <person name="Poehlein A."/>
            <person name="Bengelsdorf F.R."/>
            <person name="Duerre P."/>
            <person name="Daniel R."/>
        </authorList>
    </citation>
    <scope>NUCLEOTIDE SEQUENCE [LARGE SCALE GENOMIC DNA]</scope>
    <source>
        <strain evidence="3 5">ATCC 33924</strain>
    </source>
</reference>